<sequence>MLLCGLVSCIVAVIFVPDMVDDLRTRWAWQPMPATIVNAERVVQARKDTTCFRLRLDVEASGSAVPTVTTTSHPHCLRGSWSSPPRQPQPGERINVRADPDDLSRVIPDSALLNLGQYVAIVFVTILGIIPTALALIGHRAARQVLRERAGRA</sequence>
<dbReference type="AlphaFoldDB" id="A0A6M1LFU7"/>
<dbReference type="Proteomes" id="UP000475385">
    <property type="component" value="Unassembled WGS sequence"/>
</dbReference>
<keyword evidence="2" id="KW-1133">Transmembrane helix</keyword>
<evidence type="ECO:0000256" key="1">
    <source>
        <dbReference type="SAM" id="MobiDB-lite"/>
    </source>
</evidence>
<reference evidence="3 4" key="2">
    <citation type="submission" date="2020-03" db="EMBL/GenBank/DDBJ databases">
        <title>Roseomonas stagni sp. nov., isolated from pond water in Japan.</title>
        <authorList>
            <person name="Furuhata K."/>
            <person name="Miyamoto H."/>
            <person name="Goto K."/>
        </authorList>
    </citation>
    <scope>NUCLEOTIDE SEQUENCE [LARGE SCALE GENOMIC DNA]</scope>
    <source>
        <strain evidence="3 4">PeD5</strain>
    </source>
</reference>
<proteinExistence type="predicted"/>
<organism evidence="3 4">
    <name type="scientific">Falsiroseomonas algicola</name>
    <dbReference type="NCBI Taxonomy" id="2716930"/>
    <lineage>
        <taxon>Bacteria</taxon>
        <taxon>Pseudomonadati</taxon>
        <taxon>Pseudomonadota</taxon>
        <taxon>Alphaproteobacteria</taxon>
        <taxon>Acetobacterales</taxon>
        <taxon>Roseomonadaceae</taxon>
        <taxon>Falsiroseomonas</taxon>
    </lineage>
</organism>
<evidence type="ECO:0000313" key="4">
    <source>
        <dbReference type="Proteomes" id="UP000475385"/>
    </source>
</evidence>
<feature type="transmembrane region" description="Helical" evidence="2">
    <location>
        <begin position="118"/>
        <end position="137"/>
    </location>
</feature>
<keyword evidence="4" id="KW-1185">Reference proteome</keyword>
<evidence type="ECO:0000313" key="3">
    <source>
        <dbReference type="EMBL" id="NGM19186.1"/>
    </source>
</evidence>
<name>A0A6M1LFU7_9PROT</name>
<gene>
    <name evidence="3" type="ORF">G3576_04105</name>
</gene>
<keyword evidence="2" id="KW-0812">Transmembrane</keyword>
<evidence type="ECO:0000256" key="2">
    <source>
        <dbReference type="SAM" id="Phobius"/>
    </source>
</evidence>
<reference evidence="3 4" key="1">
    <citation type="submission" date="2020-02" db="EMBL/GenBank/DDBJ databases">
        <authorList>
            <person name="Kim H.M."/>
            <person name="Jeon C.O."/>
        </authorList>
    </citation>
    <scope>NUCLEOTIDE SEQUENCE [LARGE SCALE GENOMIC DNA]</scope>
    <source>
        <strain evidence="3 4">PeD5</strain>
    </source>
</reference>
<protein>
    <recommendedName>
        <fullName evidence="5">DUF3592 domain-containing protein</fullName>
    </recommendedName>
</protein>
<evidence type="ECO:0008006" key="5">
    <source>
        <dbReference type="Google" id="ProtNLM"/>
    </source>
</evidence>
<dbReference type="RefSeq" id="WP_164693023.1">
    <property type="nucleotide sequence ID" value="NZ_JAAIKB010000001.1"/>
</dbReference>
<feature type="region of interest" description="Disordered" evidence="1">
    <location>
        <begin position="65"/>
        <end position="97"/>
    </location>
</feature>
<keyword evidence="2" id="KW-0472">Membrane</keyword>
<comment type="caution">
    <text evidence="3">The sequence shown here is derived from an EMBL/GenBank/DDBJ whole genome shotgun (WGS) entry which is preliminary data.</text>
</comment>
<accession>A0A6M1LFU7</accession>
<dbReference type="EMBL" id="JAAIKB010000001">
    <property type="protein sequence ID" value="NGM19186.1"/>
    <property type="molecule type" value="Genomic_DNA"/>
</dbReference>